<feature type="compositionally biased region" description="Polar residues" evidence="1">
    <location>
        <begin position="316"/>
        <end position="335"/>
    </location>
</feature>
<dbReference type="InterPro" id="IPR001083">
    <property type="entry name" value="Cu_fist_DNA-bd_dom"/>
</dbReference>
<dbReference type="AlphaFoldDB" id="K0KNB8"/>
<dbReference type="EMBL" id="CAIF01000130">
    <property type="protein sequence ID" value="CCH44486.1"/>
    <property type="molecule type" value="Genomic_DNA"/>
</dbReference>
<accession>K0KNB8</accession>
<sequence length="635" mass="72263">MVQGKHIKIACQVCIRGHRTKTCNHLSSINSNDPEYDGFRGCLEVIPKKGRRKSRIPDHIGGFKPGQVTLNPNNDKFILVDAKLVPKLNEWCPNSKNFRYECAYPCCKKKPTELYINEEFSSFLRVPQYCDLKSIEDAKRIGIPVSYKDLPIDFLHTDVNFHSIGKLYPDKSDYPNQSIGEVINANPQSVNIPVLPQEAQSNNNTDLSESISNNPVTPSYSENLDYQHSNSSTTTSLNSNFNGDTNQYFNKDQNNHQNNIYHNRNYVDNYINGYIDNHHNDNIIDHNNQSFDVNGLNNTTHYNNTADDNQLSVLGTSISTNSRPHQPSFQSNPIVPSTFNNSTTTTQQLNLAHGEPWKDNDFGSDDDDGSDDDESDDDESDDDESDDNESDNNESDDIESDEYSEFSEDHEEIEEDSDTIVGSDDDDTIMGDDDAEEEEEDKDNDDSTNNSHDVDDDEDDEEDDEEDEEDMPKFYISQEQQVKLNLARRFRQLLRIKSALQNPYSNDIDNLEFSSIYDVNKEIRIVEEKIEVSKGKKGKYHQSLNNVISTSNTLRNNVQNGNGFGSSRYSSMFVSQREKLKYVNYNSNRAHPLIPTSSYVDNYDDNSGDSSPNLTDTDDPSFNVDDYIDNDEDDL</sequence>
<feature type="compositionally biased region" description="Low complexity" evidence="1">
    <location>
        <begin position="337"/>
        <end position="351"/>
    </location>
</feature>
<keyword evidence="4" id="KW-1185">Reference proteome</keyword>
<dbReference type="InterPro" id="IPR036395">
    <property type="entry name" value="Cu_fist_DNA-bd_dom_sf"/>
</dbReference>
<reference evidence="3 4" key="1">
    <citation type="journal article" date="2012" name="Eukaryot. Cell">
        <title>Draft genome sequence of Wickerhamomyces ciferrii NRRL Y-1031 F-60-10.</title>
        <authorList>
            <person name="Schneider J."/>
            <person name="Andrea H."/>
            <person name="Blom J."/>
            <person name="Jaenicke S."/>
            <person name="Ruckert C."/>
            <person name="Schorsch C."/>
            <person name="Szczepanowski R."/>
            <person name="Farwick M."/>
            <person name="Goesmann A."/>
            <person name="Puhler A."/>
            <person name="Schaffer S."/>
            <person name="Tauch A."/>
            <person name="Kohler T."/>
            <person name="Brinkrolf K."/>
        </authorList>
    </citation>
    <scope>NUCLEOTIDE SEQUENCE [LARGE SCALE GENOMIC DNA]</scope>
    <source>
        <strain evidence="4">ATCC 14091 / BCRC 22168 / CBS 111 / JCM 3599 / NBRC 0793 / NRRL Y-1031 F-60-10</strain>
    </source>
</reference>
<evidence type="ECO:0000256" key="1">
    <source>
        <dbReference type="SAM" id="MobiDB-lite"/>
    </source>
</evidence>
<dbReference type="HOGENOM" id="CLU_467854_0_0_1"/>
<dbReference type="STRING" id="1206466.K0KNB8"/>
<feature type="compositionally biased region" description="Acidic residues" evidence="1">
    <location>
        <begin position="626"/>
        <end position="635"/>
    </location>
</feature>
<dbReference type="GO" id="GO:0003700">
    <property type="term" value="F:DNA-binding transcription factor activity"/>
    <property type="evidence" value="ECO:0007669"/>
    <property type="project" value="InterPro"/>
</dbReference>
<feature type="domain" description="Copper-fist" evidence="2">
    <location>
        <begin position="1"/>
        <end position="53"/>
    </location>
</feature>
<gene>
    <name evidence="3" type="ORF">BN7_4050</name>
</gene>
<feature type="compositionally biased region" description="Acidic residues" evidence="1">
    <location>
        <begin position="362"/>
        <end position="446"/>
    </location>
</feature>
<comment type="caution">
    <text evidence="3">The sequence shown here is derived from an EMBL/GenBank/DDBJ whole genome shotgun (WGS) entry which is preliminary data.</text>
</comment>
<dbReference type="GO" id="GO:0003677">
    <property type="term" value="F:DNA binding"/>
    <property type="evidence" value="ECO:0007669"/>
    <property type="project" value="InterPro"/>
</dbReference>
<organism evidence="3 4">
    <name type="scientific">Wickerhamomyces ciferrii (strain ATCC 14091 / BCRC 22168 / CBS 111 / JCM 3599 / NBRC 0793 / NRRL Y-1031 F-60-10)</name>
    <name type="common">Yeast</name>
    <name type="synonym">Pichia ciferrii</name>
    <dbReference type="NCBI Taxonomy" id="1206466"/>
    <lineage>
        <taxon>Eukaryota</taxon>
        <taxon>Fungi</taxon>
        <taxon>Dikarya</taxon>
        <taxon>Ascomycota</taxon>
        <taxon>Saccharomycotina</taxon>
        <taxon>Saccharomycetes</taxon>
        <taxon>Phaffomycetales</taxon>
        <taxon>Wickerhamomycetaceae</taxon>
        <taxon>Wickerhamomyces</taxon>
    </lineage>
</organism>
<dbReference type="PROSITE" id="PS50073">
    <property type="entry name" value="COPPER_FIST_2"/>
    <property type="match status" value="1"/>
</dbReference>
<evidence type="ECO:0000313" key="4">
    <source>
        <dbReference type="Proteomes" id="UP000009328"/>
    </source>
</evidence>
<feature type="compositionally biased region" description="Acidic residues" evidence="1">
    <location>
        <begin position="454"/>
        <end position="470"/>
    </location>
</feature>
<proteinExistence type="predicted"/>
<feature type="region of interest" description="Disordered" evidence="1">
    <location>
        <begin position="316"/>
        <end position="474"/>
    </location>
</feature>
<dbReference type="GO" id="GO:0005634">
    <property type="term" value="C:nucleus"/>
    <property type="evidence" value="ECO:0007669"/>
    <property type="project" value="InterPro"/>
</dbReference>
<dbReference type="eggNOG" id="ENOG502RYNN">
    <property type="taxonomic scope" value="Eukaryota"/>
</dbReference>
<dbReference type="SUPFAM" id="SSF57879">
    <property type="entry name" value="Zinc domain conserved in yeast copper-regulated transcription factors"/>
    <property type="match status" value="1"/>
</dbReference>
<dbReference type="InParanoid" id="K0KNB8"/>
<evidence type="ECO:0000313" key="3">
    <source>
        <dbReference type="EMBL" id="CCH44486.1"/>
    </source>
</evidence>
<evidence type="ECO:0000259" key="2">
    <source>
        <dbReference type="PROSITE" id="PS50073"/>
    </source>
</evidence>
<name>K0KNB8_WICCF</name>
<protein>
    <submittedName>
        <fullName evidence="3">Halomucin</fullName>
    </submittedName>
</protein>
<dbReference type="Gene3D" id="3.90.430.10">
    <property type="entry name" value="Copper fist DNA-binding domain"/>
    <property type="match status" value="1"/>
</dbReference>
<dbReference type="Proteomes" id="UP000009328">
    <property type="component" value="Unassembled WGS sequence"/>
</dbReference>
<dbReference type="GO" id="GO:0005507">
    <property type="term" value="F:copper ion binding"/>
    <property type="evidence" value="ECO:0007669"/>
    <property type="project" value="InterPro"/>
</dbReference>
<dbReference type="SMART" id="SM01090">
    <property type="entry name" value="Copper-fist"/>
    <property type="match status" value="1"/>
</dbReference>
<dbReference type="Pfam" id="PF00649">
    <property type="entry name" value="Copper-fist"/>
    <property type="match status" value="1"/>
</dbReference>
<feature type="region of interest" description="Disordered" evidence="1">
    <location>
        <begin position="593"/>
        <end position="635"/>
    </location>
</feature>